<dbReference type="Gene3D" id="3.10.20.90">
    <property type="entry name" value="Phosphatidylinositol 3-kinase Catalytic Subunit, Chain A, domain 1"/>
    <property type="match status" value="1"/>
</dbReference>
<evidence type="ECO:0000313" key="10">
    <source>
        <dbReference type="Proteomes" id="UP001595816"/>
    </source>
</evidence>
<evidence type="ECO:0000256" key="4">
    <source>
        <dbReference type="ARBA" id="ARBA00022692"/>
    </source>
</evidence>
<sequence length="458" mass="46599">MVEQTGLARIIVIAPHRRVEMAVPEHVPLAGVLPAVLRHAGRTLAEDGVDHGGWVLRRVDGGRLDPARSLAAQEVFDGETLVLAPRNQHWPEPAFDDVAEAIAERAGRLGLVWSAGATVRAGWWAAAVVLAAGLILTAVTPASWQSGLAALAVAAVLLGAAVIDERLDPGASAARLTAPFAMLYAALGAVLVSAPSPDDLLRPWPLTAGLAGLLLAAAIGRALIRDDVFFTAGATFGACLGIVALLNATEMATVEGSAAVVGGLTAMTLMTVPRWAMAVGGVPTPPVPTLTGQAEAANPPADVLNEAVRRSDRLLTGLLGGACATLAACVLLLMAHPSPSGVALIGALGLICALRSRAFAAVRHRVPLLAVGLLSVVSLLWYAWSSIGGTAGATAAVVAAGLTFALAALAAGRRFSRRTPSPHLGRLGDWSAFLATAAVPILAALVLGLFGFMRGLGG</sequence>
<dbReference type="EMBL" id="JBHSAY010000006">
    <property type="protein sequence ID" value="MFC4131442.1"/>
    <property type="molecule type" value="Genomic_DNA"/>
</dbReference>
<dbReference type="InterPro" id="IPR044049">
    <property type="entry name" value="EccD_transm"/>
</dbReference>
<evidence type="ECO:0000256" key="2">
    <source>
        <dbReference type="ARBA" id="ARBA00006162"/>
    </source>
</evidence>
<evidence type="ECO:0000256" key="1">
    <source>
        <dbReference type="ARBA" id="ARBA00004651"/>
    </source>
</evidence>
<organism evidence="9 10">
    <name type="scientific">Hamadaea flava</name>
    <dbReference type="NCBI Taxonomy" id="1742688"/>
    <lineage>
        <taxon>Bacteria</taxon>
        <taxon>Bacillati</taxon>
        <taxon>Actinomycetota</taxon>
        <taxon>Actinomycetes</taxon>
        <taxon>Micromonosporales</taxon>
        <taxon>Micromonosporaceae</taxon>
        <taxon>Hamadaea</taxon>
    </lineage>
</organism>
<keyword evidence="6 7" id="KW-0472">Membrane</keyword>
<feature type="transmembrane region" description="Helical" evidence="7">
    <location>
        <begin position="229"/>
        <end position="248"/>
    </location>
</feature>
<feature type="transmembrane region" description="Helical" evidence="7">
    <location>
        <begin position="206"/>
        <end position="224"/>
    </location>
</feature>
<evidence type="ECO:0000256" key="5">
    <source>
        <dbReference type="ARBA" id="ARBA00022989"/>
    </source>
</evidence>
<feature type="transmembrane region" description="Helical" evidence="7">
    <location>
        <begin position="341"/>
        <end position="359"/>
    </location>
</feature>
<keyword evidence="4 7" id="KW-0812">Transmembrane</keyword>
<dbReference type="NCBIfam" id="TIGR03920">
    <property type="entry name" value="T7SS_EccD"/>
    <property type="match status" value="1"/>
</dbReference>
<comment type="similarity">
    <text evidence="2">Belongs to the EccD/Snm4 family.</text>
</comment>
<feature type="transmembrane region" description="Helical" evidence="7">
    <location>
        <begin position="432"/>
        <end position="453"/>
    </location>
</feature>
<accession>A0ABV8LM91</accession>
<comment type="caution">
    <text evidence="9">The sequence shown here is derived from an EMBL/GenBank/DDBJ whole genome shotgun (WGS) entry which is preliminary data.</text>
</comment>
<dbReference type="Pfam" id="PF19053">
    <property type="entry name" value="EccD"/>
    <property type="match status" value="1"/>
</dbReference>
<evidence type="ECO:0000313" key="9">
    <source>
        <dbReference type="EMBL" id="MFC4131442.1"/>
    </source>
</evidence>
<dbReference type="PIRSF" id="PIRSF017804">
    <property type="entry name" value="Secretion_EccD1"/>
    <property type="match status" value="1"/>
</dbReference>
<feature type="domain" description="EccD-like transmembrane" evidence="8">
    <location>
        <begin position="119"/>
        <end position="456"/>
    </location>
</feature>
<feature type="transmembrane region" description="Helical" evidence="7">
    <location>
        <begin position="254"/>
        <end position="272"/>
    </location>
</feature>
<dbReference type="Pfam" id="PF08817">
    <property type="entry name" value="YukD"/>
    <property type="match status" value="1"/>
</dbReference>
<gene>
    <name evidence="9" type="primary">eccD</name>
    <name evidence="9" type="ORF">ACFOZ4_12585</name>
</gene>
<dbReference type="InterPro" id="IPR006707">
    <property type="entry name" value="T7SS_EccD"/>
</dbReference>
<dbReference type="InterPro" id="IPR024962">
    <property type="entry name" value="YukD-like"/>
</dbReference>
<feature type="transmembrane region" description="Helical" evidence="7">
    <location>
        <begin position="121"/>
        <end position="140"/>
    </location>
</feature>
<keyword evidence="10" id="KW-1185">Reference proteome</keyword>
<dbReference type="Proteomes" id="UP001595816">
    <property type="component" value="Unassembled WGS sequence"/>
</dbReference>
<evidence type="ECO:0000256" key="7">
    <source>
        <dbReference type="SAM" id="Phobius"/>
    </source>
</evidence>
<keyword evidence="5 7" id="KW-1133">Transmembrane helix</keyword>
<feature type="transmembrane region" description="Helical" evidence="7">
    <location>
        <begin position="366"/>
        <end position="384"/>
    </location>
</feature>
<evidence type="ECO:0000256" key="3">
    <source>
        <dbReference type="ARBA" id="ARBA00022475"/>
    </source>
</evidence>
<evidence type="ECO:0000256" key="6">
    <source>
        <dbReference type="ARBA" id="ARBA00023136"/>
    </source>
</evidence>
<feature type="transmembrane region" description="Helical" evidence="7">
    <location>
        <begin position="176"/>
        <end position="194"/>
    </location>
</feature>
<feature type="transmembrane region" description="Helical" evidence="7">
    <location>
        <begin position="390"/>
        <end position="411"/>
    </location>
</feature>
<comment type="subcellular location">
    <subcellularLocation>
        <location evidence="1">Cell membrane</location>
        <topology evidence="1">Multi-pass membrane protein</topology>
    </subcellularLocation>
</comment>
<keyword evidence="3" id="KW-1003">Cell membrane</keyword>
<name>A0ABV8LM91_9ACTN</name>
<reference evidence="10" key="1">
    <citation type="journal article" date="2019" name="Int. J. Syst. Evol. Microbiol.">
        <title>The Global Catalogue of Microorganisms (GCM) 10K type strain sequencing project: providing services to taxonomists for standard genome sequencing and annotation.</title>
        <authorList>
            <consortium name="The Broad Institute Genomics Platform"/>
            <consortium name="The Broad Institute Genome Sequencing Center for Infectious Disease"/>
            <person name="Wu L."/>
            <person name="Ma J."/>
        </authorList>
    </citation>
    <scope>NUCLEOTIDE SEQUENCE [LARGE SCALE GENOMIC DNA]</scope>
    <source>
        <strain evidence="10">CGMCC 4.7289</strain>
    </source>
</reference>
<feature type="transmembrane region" description="Helical" evidence="7">
    <location>
        <begin position="146"/>
        <end position="164"/>
    </location>
</feature>
<proteinExistence type="inferred from homology"/>
<protein>
    <submittedName>
        <fullName evidence="9">Type VII secretion integral membrane protein EccD</fullName>
    </submittedName>
</protein>
<feature type="transmembrane region" description="Helical" evidence="7">
    <location>
        <begin position="314"/>
        <end position="335"/>
    </location>
</feature>
<evidence type="ECO:0000259" key="8">
    <source>
        <dbReference type="Pfam" id="PF19053"/>
    </source>
</evidence>
<dbReference type="RefSeq" id="WP_253754971.1">
    <property type="nucleotide sequence ID" value="NZ_JAMZDZ010000001.1"/>
</dbReference>